<dbReference type="CDD" id="cd06558">
    <property type="entry name" value="crotonase-like"/>
    <property type="match status" value="1"/>
</dbReference>
<comment type="caution">
    <text evidence="2">The sequence shown here is derived from an EMBL/GenBank/DDBJ whole genome shotgun (WGS) entry which is preliminary data.</text>
</comment>
<name>A0A1S1H856_9SPHN</name>
<dbReference type="RefSeq" id="WP_070931851.1">
    <property type="nucleotide sequence ID" value="NZ_MIPT01000001.1"/>
</dbReference>
<dbReference type="Gene3D" id="1.10.12.10">
    <property type="entry name" value="Lyase 2-enoyl-coa Hydratase, Chain A, domain 2"/>
    <property type="match status" value="1"/>
</dbReference>
<organism evidence="2 3">
    <name type="scientific">Edaphosphingomonas haloaromaticamans</name>
    <dbReference type="NCBI Taxonomy" id="653954"/>
    <lineage>
        <taxon>Bacteria</taxon>
        <taxon>Pseudomonadati</taxon>
        <taxon>Pseudomonadota</taxon>
        <taxon>Alphaproteobacteria</taxon>
        <taxon>Sphingomonadales</taxon>
        <taxon>Rhizorhabdaceae</taxon>
        <taxon>Edaphosphingomonas</taxon>
    </lineage>
</organism>
<sequence length="258" mass="27438">MTYATIRYDLADKVATITLDRPDRLNAISLKLFEEVSDALDKALAEGARTILLTGEGRAFCSGADLQDAGGLPEDPGELLDSHYNPLAEKFASLPIPVVTAVNGLAAGAGCSVALWGDYVLAARSAYFLLAFVNIGLVPDAGATWLVARAVGRARALEMMLLGERVPAEKAEAWGLINRAVDDEALLGEARAVATRLANGPTKAISLIRNSVRRALGEDLTDVLARERADQKTAGQSADFKEGVAAFLEKRPARYEGK</sequence>
<dbReference type="InterPro" id="IPR029045">
    <property type="entry name" value="ClpP/crotonase-like_dom_sf"/>
</dbReference>
<dbReference type="EC" id="5.3.3.18" evidence="2"/>
<dbReference type="SUPFAM" id="SSF52096">
    <property type="entry name" value="ClpP/crotonase"/>
    <property type="match status" value="1"/>
</dbReference>
<dbReference type="Proteomes" id="UP000179467">
    <property type="component" value="Unassembled WGS sequence"/>
</dbReference>
<keyword evidence="2" id="KW-0413">Isomerase</keyword>
<dbReference type="Gene3D" id="3.90.226.10">
    <property type="entry name" value="2-enoyl-CoA Hydratase, Chain A, domain 1"/>
    <property type="match status" value="1"/>
</dbReference>
<dbReference type="EMBL" id="MIPT01000001">
    <property type="protein sequence ID" value="OHT18277.1"/>
    <property type="molecule type" value="Genomic_DNA"/>
</dbReference>
<proteinExistence type="inferred from homology"/>
<dbReference type="AlphaFoldDB" id="A0A1S1H856"/>
<dbReference type="GO" id="GO:0016853">
    <property type="term" value="F:isomerase activity"/>
    <property type="evidence" value="ECO:0007669"/>
    <property type="project" value="UniProtKB-KW"/>
</dbReference>
<reference evidence="2 3" key="1">
    <citation type="submission" date="2016-09" db="EMBL/GenBank/DDBJ databases">
        <title>Metabolic pathway, cell adaptation mechanisms and a novel monoxygenase revealed through proteogenomic-transcription analysis of a Sphingomonas haloaromaticamans strain degrading the fungicide ortho-phenylphenol.</title>
        <authorList>
            <person name="Perruchon C."/>
            <person name="Papadopoulou E.S."/>
            <person name="Rousidou C."/>
            <person name="Vasileiadis S."/>
            <person name="Tanou G."/>
            <person name="Amoutzias G."/>
            <person name="Molassiotis A."/>
            <person name="Karpouzas D.G."/>
        </authorList>
    </citation>
    <scope>NUCLEOTIDE SEQUENCE [LARGE SCALE GENOMIC DNA]</scope>
    <source>
        <strain evidence="2 3">P3</strain>
    </source>
</reference>
<dbReference type="OrthoDB" id="9781757at2"/>
<comment type="similarity">
    <text evidence="1">Belongs to the enoyl-CoA hydratase/isomerase family.</text>
</comment>
<dbReference type="InterPro" id="IPR014748">
    <property type="entry name" value="Enoyl-CoA_hydra_C"/>
</dbReference>
<keyword evidence="3" id="KW-1185">Reference proteome</keyword>
<accession>A0A1S1H856</accession>
<dbReference type="InterPro" id="IPR001753">
    <property type="entry name" value="Enoyl-CoA_hydra/iso"/>
</dbReference>
<evidence type="ECO:0000313" key="2">
    <source>
        <dbReference type="EMBL" id="OHT18277.1"/>
    </source>
</evidence>
<gene>
    <name evidence="2" type="primary">paaG_1</name>
    <name evidence="2" type="ORF">BHE75_00248</name>
</gene>
<dbReference type="PANTHER" id="PTHR43459">
    <property type="entry name" value="ENOYL-COA HYDRATASE"/>
    <property type="match status" value="1"/>
</dbReference>
<dbReference type="PANTHER" id="PTHR43459:SF1">
    <property type="entry name" value="EG:BACN32G11.4 PROTEIN"/>
    <property type="match status" value="1"/>
</dbReference>
<dbReference type="Pfam" id="PF00378">
    <property type="entry name" value="ECH_1"/>
    <property type="match status" value="1"/>
</dbReference>
<evidence type="ECO:0000256" key="1">
    <source>
        <dbReference type="ARBA" id="ARBA00005254"/>
    </source>
</evidence>
<evidence type="ECO:0000313" key="3">
    <source>
        <dbReference type="Proteomes" id="UP000179467"/>
    </source>
</evidence>
<protein>
    <submittedName>
        <fullName evidence="2">1,2-epoxyphenylacetyl-CoA isomerase</fullName>
        <ecNumber evidence="2">5.3.3.18</ecNumber>
    </submittedName>
</protein>